<dbReference type="RefSeq" id="WP_109877692.1">
    <property type="nucleotide sequence ID" value="NZ_BGKI01000012.1"/>
</dbReference>
<dbReference type="EMBL" id="BGKI01000012">
    <property type="protein sequence ID" value="GBH35076.1"/>
    <property type="molecule type" value="Genomic_DNA"/>
</dbReference>
<proteinExistence type="predicted"/>
<dbReference type="AlphaFoldDB" id="A0A2S2KTX3"/>
<organism evidence="1 2">
    <name type="scientific">Nitrosopumilus zosterae</name>
    <dbReference type="NCBI Taxonomy" id="718286"/>
    <lineage>
        <taxon>Archaea</taxon>
        <taxon>Nitrososphaerota</taxon>
        <taxon>Nitrososphaeria</taxon>
        <taxon>Nitrosopumilales</taxon>
        <taxon>Nitrosopumilaceae</taxon>
        <taxon>Nitrosopumilus</taxon>
    </lineage>
</organism>
<keyword evidence="2" id="KW-1185">Reference proteome</keyword>
<accession>A0A2S2KTX3</accession>
<reference evidence="1 2" key="1">
    <citation type="submission" date="2018-05" db="EMBL/GenBank/DDBJ databases">
        <title>genome sequencing of Nitrosopumilus sp. NM25.</title>
        <authorList>
            <person name="Mori K."/>
            <person name="Nakagawa T."/>
        </authorList>
    </citation>
    <scope>NUCLEOTIDE SEQUENCE [LARGE SCALE GENOMIC DNA]</scope>
    <source>
        <strain evidence="1 2">NM25</strain>
    </source>
</reference>
<sequence>MGGMWYHLDRQKRNVQCPVCAWIFPCRRSDGQCSKCGHRFNTDYNVYKSEETRRKLRKEHYKKLEQLEQILQNCIYEIRTIKHELTPLDLPLNIQNEQLPN</sequence>
<evidence type="ECO:0000313" key="1">
    <source>
        <dbReference type="EMBL" id="GBH35076.1"/>
    </source>
</evidence>
<protein>
    <submittedName>
        <fullName evidence="1">Uncharacterized protein</fullName>
    </submittedName>
</protein>
<gene>
    <name evidence="1" type="ORF">NZNM25_18670</name>
</gene>
<evidence type="ECO:0000313" key="2">
    <source>
        <dbReference type="Proteomes" id="UP000245829"/>
    </source>
</evidence>
<dbReference type="Proteomes" id="UP000245829">
    <property type="component" value="Unassembled WGS sequence"/>
</dbReference>
<comment type="caution">
    <text evidence="1">The sequence shown here is derived from an EMBL/GenBank/DDBJ whole genome shotgun (WGS) entry which is preliminary data.</text>
</comment>
<name>A0A2S2KTX3_9ARCH</name>